<keyword evidence="3" id="KW-1185">Reference proteome</keyword>
<accession>R8BX78</accession>
<evidence type="ECO:0000256" key="1">
    <source>
        <dbReference type="SAM" id="MobiDB-lite"/>
    </source>
</evidence>
<name>R8BX78_PHAM7</name>
<dbReference type="eggNOG" id="ENOG502SPSM">
    <property type="taxonomic scope" value="Eukaryota"/>
</dbReference>
<organism evidence="2 3">
    <name type="scientific">Phaeoacremonium minimum (strain UCR-PA7)</name>
    <name type="common">Esca disease fungus</name>
    <name type="synonym">Togninia minima</name>
    <dbReference type="NCBI Taxonomy" id="1286976"/>
    <lineage>
        <taxon>Eukaryota</taxon>
        <taxon>Fungi</taxon>
        <taxon>Dikarya</taxon>
        <taxon>Ascomycota</taxon>
        <taxon>Pezizomycotina</taxon>
        <taxon>Sordariomycetes</taxon>
        <taxon>Sordariomycetidae</taxon>
        <taxon>Togniniales</taxon>
        <taxon>Togniniaceae</taxon>
        <taxon>Phaeoacremonium</taxon>
    </lineage>
</organism>
<dbReference type="GeneID" id="19327107"/>
<proteinExistence type="predicted"/>
<dbReference type="EMBL" id="KB932812">
    <property type="protein sequence ID" value="EOO04006.1"/>
    <property type="molecule type" value="Genomic_DNA"/>
</dbReference>
<dbReference type="KEGG" id="tmn:UCRPA7_645"/>
<feature type="region of interest" description="Disordered" evidence="1">
    <location>
        <begin position="499"/>
        <end position="519"/>
    </location>
</feature>
<gene>
    <name evidence="2" type="ORF">UCRPA7_645</name>
</gene>
<dbReference type="OrthoDB" id="5213630at2759"/>
<dbReference type="HOGENOM" id="CLU_524955_0_0_1"/>
<sequence length="519" mass="58969">MSGPPRKRQDHSGDNDNNYFEVKRVRLTDGTAILPKSETVTIREEHYLRMNEHISHLRSACSKKHRQVGEMDKRIASMGRVIRKRDTDIAEKNRIIADKSKFNNALQLVNEESQVKIHILKDDNAKLQKELNSVRAGNGWTGWLVNHGRCSTTQAAYESWIQELEQRDKAQKAELVRKDQEFAAARVEFTREMREARDLSSHNTFKVPDNVILDGWKELTFKIHQFVDYHLFAYPISDLSDDAIQSYRPLCPEPAMFLTNVLLAPLLFEAGIWSCLDKLVFGVTAEGWAGKLGRDYSQSCRNIREVIDADSSALNDYHDWRSRYAQLLEKLSPVSKKDLKMGAKKMADSILRFQPDADRLAAEHDLREILADATDLNMMLRKSKAEFIFTFDNIDRKDSINFNPSRMQLRNLFGLTTRTSSSIPRGIDLVISPALEKRGTSDGDKYDLQTMLIKPEVVCNVSVELAKQEDDNVAFNGQAGVCPKQEQDNDEVILVKDTSGQVSSGVMSHSTSASRVKSE</sequence>
<reference evidence="3" key="1">
    <citation type="journal article" date="2013" name="Genome Announc.">
        <title>Draft genome sequence of the ascomycete Phaeoacremonium aleophilum strain UCR-PA7, a causal agent of the esca disease complex in grapevines.</title>
        <authorList>
            <person name="Blanco-Ulate B."/>
            <person name="Rolshausen P."/>
            <person name="Cantu D."/>
        </authorList>
    </citation>
    <scope>NUCLEOTIDE SEQUENCE [LARGE SCALE GENOMIC DNA]</scope>
    <source>
        <strain evidence="3">UCR-PA7</strain>
    </source>
</reference>
<evidence type="ECO:0000313" key="2">
    <source>
        <dbReference type="EMBL" id="EOO04006.1"/>
    </source>
</evidence>
<dbReference type="Proteomes" id="UP000014074">
    <property type="component" value="Unassembled WGS sequence"/>
</dbReference>
<evidence type="ECO:0000313" key="3">
    <source>
        <dbReference type="Proteomes" id="UP000014074"/>
    </source>
</evidence>
<dbReference type="AlphaFoldDB" id="R8BX78"/>
<dbReference type="RefSeq" id="XP_007911430.1">
    <property type="nucleotide sequence ID" value="XM_007913239.1"/>
</dbReference>
<protein>
    <submittedName>
        <fullName evidence="2">Uncharacterized protein</fullName>
    </submittedName>
</protein>